<dbReference type="Proteomes" id="UP001175001">
    <property type="component" value="Unassembled WGS sequence"/>
</dbReference>
<evidence type="ECO:0000256" key="6">
    <source>
        <dbReference type="SAM" id="MobiDB-lite"/>
    </source>
</evidence>
<sequence length="648" mass="72768">MDAAGDSERNDAASPSSPIPACPHHAALNRQMLGPKKSALTRTLDCDPDRNEFTIAMEYLHPEKFDSSTIPDSGTAGQTASQSRLRIERQVAMIFESASPDLDSHLRHAEPSEPTKQLDDSVKASTPIPNTLAISFRITNTANPQEPESHDMITATVSAPSITSSCHVEPSLDERATSHCSESSDMSEPLGCAETICAPDVESTPPQKLTGTDSASTKSALPRVFLQDLKCSLTKSLQDLSITGFTHIQAEILSFFKRKTCYDLDALVSSPINSGESTAVLLGLIMKASIRNEKAAAAYKSPKDFVQVQGRNCWAPFAIIVCPTQDLAIEIFKRAWYLCYNTNVKPALSIDGNDNLTIGDILIGTIGKLTRIAKERMTGPAQYMVMEEALDMLQGNSLKNLHRLFHEYGAVDYHTQFWSLLGIDEVYADTEENYEKLIGSMTSDNRYLSRDISTISLYPLSNSEHVHQHFFKVEDCYEDLVSRLTKTLYRNDEVRAVVFTETAEECEIIEDILCRRIDDGFSKVRARDNNMTPRQQEFNVESLKRGQCQILVTTESLAPGFKIVNVTHIIHFRLPRHETYRWKLFVRYLQRNGIGGVSNNKITSWAYYDEKDEKLFQFLAEHLENSKQVTSWRDVLEKFRNGETIMPH</sequence>
<dbReference type="InterPro" id="IPR001650">
    <property type="entry name" value="Helicase_C-like"/>
</dbReference>
<feature type="domain" description="Helicase C-terminal" evidence="7">
    <location>
        <begin position="472"/>
        <end position="640"/>
    </location>
</feature>
<comment type="similarity">
    <text evidence="5">Belongs to the DEAD box helicase family.</text>
</comment>
<keyword evidence="9" id="KW-1185">Reference proteome</keyword>
<dbReference type="PANTHER" id="PTHR24031">
    <property type="entry name" value="RNA HELICASE"/>
    <property type="match status" value="1"/>
</dbReference>
<dbReference type="InterPro" id="IPR027417">
    <property type="entry name" value="P-loop_NTPase"/>
</dbReference>
<keyword evidence="1 5" id="KW-0547">Nucleotide-binding</keyword>
<comment type="domain">
    <text evidence="5">The Q motif is unique to and characteristic of the DEAD box family of RNA helicases and controls ATP binding and hydrolysis.</text>
</comment>
<comment type="function">
    <text evidence="5">RNA helicase.</text>
</comment>
<dbReference type="Pfam" id="PF00271">
    <property type="entry name" value="Helicase_C"/>
    <property type="match status" value="1"/>
</dbReference>
<protein>
    <recommendedName>
        <fullName evidence="5">ATP-dependent RNA helicase</fullName>
        <ecNumber evidence="5">3.6.4.13</ecNumber>
    </recommendedName>
</protein>
<feature type="region of interest" description="Disordered" evidence="6">
    <location>
        <begin position="64"/>
        <end position="83"/>
    </location>
</feature>
<keyword evidence="4 5" id="KW-0694">RNA-binding</keyword>
<evidence type="ECO:0000256" key="2">
    <source>
        <dbReference type="ARBA" id="ARBA00022801"/>
    </source>
</evidence>
<evidence type="ECO:0000256" key="3">
    <source>
        <dbReference type="ARBA" id="ARBA00022840"/>
    </source>
</evidence>
<proteinExistence type="inferred from homology"/>
<dbReference type="GO" id="GO:0003724">
    <property type="term" value="F:RNA helicase activity"/>
    <property type="evidence" value="ECO:0007669"/>
    <property type="project" value="UniProtKB-EC"/>
</dbReference>
<evidence type="ECO:0000256" key="1">
    <source>
        <dbReference type="ARBA" id="ARBA00022741"/>
    </source>
</evidence>
<evidence type="ECO:0000313" key="8">
    <source>
        <dbReference type="EMBL" id="KAK0645355.1"/>
    </source>
</evidence>
<dbReference type="GO" id="GO:0003723">
    <property type="term" value="F:RNA binding"/>
    <property type="evidence" value="ECO:0007669"/>
    <property type="project" value="UniProtKB-UniRule"/>
</dbReference>
<comment type="catalytic activity">
    <reaction evidence="5">
        <text>ATP + H2O = ADP + phosphate + H(+)</text>
        <dbReference type="Rhea" id="RHEA:13065"/>
        <dbReference type="ChEBI" id="CHEBI:15377"/>
        <dbReference type="ChEBI" id="CHEBI:15378"/>
        <dbReference type="ChEBI" id="CHEBI:30616"/>
        <dbReference type="ChEBI" id="CHEBI:43474"/>
        <dbReference type="ChEBI" id="CHEBI:456216"/>
        <dbReference type="EC" id="3.6.4.13"/>
    </reaction>
</comment>
<keyword evidence="2 5" id="KW-0378">Hydrolase</keyword>
<evidence type="ECO:0000259" key="7">
    <source>
        <dbReference type="PROSITE" id="PS51194"/>
    </source>
</evidence>
<feature type="compositionally biased region" description="Basic and acidic residues" evidence="6">
    <location>
        <begin position="102"/>
        <end position="122"/>
    </location>
</feature>
<dbReference type="Pfam" id="PF00270">
    <property type="entry name" value="DEAD"/>
    <property type="match status" value="1"/>
</dbReference>
<dbReference type="SUPFAM" id="SSF52540">
    <property type="entry name" value="P-loop containing nucleoside triphosphate hydrolases"/>
    <property type="match status" value="1"/>
</dbReference>
<keyword evidence="3 5" id="KW-0067">ATP-binding</keyword>
<dbReference type="EC" id="3.6.4.13" evidence="5"/>
<gene>
    <name evidence="8" type="primary">DED1_0</name>
    <name evidence="8" type="ORF">DIS24_g8007</name>
</gene>
<evidence type="ECO:0000313" key="9">
    <source>
        <dbReference type="Proteomes" id="UP001175001"/>
    </source>
</evidence>
<organism evidence="8 9">
    <name type="scientific">Lasiodiplodia hormozganensis</name>
    <dbReference type="NCBI Taxonomy" id="869390"/>
    <lineage>
        <taxon>Eukaryota</taxon>
        <taxon>Fungi</taxon>
        <taxon>Dikarya</taxon>
        <taxon>Ascomycota</taxon>
        <taxon>Pezizomycotina</taxon>
        <taxon>Dothideomycetes</taxon>
        <taxon>Dothideomycetes incertae sedis</taxon>
        <taxon>Botryosphaeriales</taxon>
        <taxon>Botryosphaeriaceae</taxon>
        <taxon>Lasiodiplodia</taxon>
    </lineage>
</organism>
<evidence type="ECO:0000256" key="5">
    <source>
        <dbReference type="RuleBase" id="RU365068"/>
    </source>
</evidence>
<evidence type="ECO:0000256" key="4">
    <source>
        <dbReference type="ARBA" id="ARBA00022884"/>
    </source>
</evidence>
<dbReference type="EMBL" id="JAUJDW010000054">
    <property type="protein sequence ID" value="KAK0645355.1"/>
    <property type="molecule type" value="Genomic_DNA"/>
</dbReference>
<dbReference type="GO" id="GO:0005524">
    <property type="term" value="F:ATP binding"/>
    <property type="evidence" value="ECO:0007669"/>
    <property type="project" value="UniProtKB-UniRule"/>
</dbReference>
<feature type="region of interest" description="Disordered" evidence="6">
    <location>
        <begin position="102"/>
        <end position="123"/>
    </location>
</feature>
<dbReference type="Gene3D" id="3.40.50.300">
    <property type="entry name" value="P-loop containing nucleotide triphosphate hydrolases"/>
    <property type="match status" value="2"/>
</dbReference>
<feature type="compositionally biased region" description="Polar residues" evidence="6">
    <location>
        <begin position="67"/>
        <end position="83"/>
    </location>
</feature>
<name>A0AA39Y4N9_9PEZI</name>
<dbReference type="InterPro" id="IPR011545">
    <property type="entry name" value="DEAD/DEAH_box_helicase_dom"/>
</dbReference>
<feature type="region of interest" description="Disordered" evidence="6">
    <location>
        <begin position="1"/>
        <end position="34"/>
    </location>
</feature>
<accession>A0AA39Y4N9</accession>
<dbReference type="PROSITE" id="PS51194">
    <property type="entry name" value="HELICASE_CTER"/>
    <property type="match status" value="1"/>
</dbReference>
<dbReference type="GO" id="GO:0016787">
    <property type="term" value="F:hydrolase activity"/>
    <property type="evidence" value="ECO:0007669"/>
    <property type="project" value="UniProtKB-KW"/>
</dbReference>
<dbReference type="AlphaFoldDB" id="A0AA39Y4N9"/>
<reference evidence="8" key="1">
    <citation type="submission" date="2023-06" db="EMBL/GenBank/DDBJ databases">
        <title>Multi-omics analyses reveal the molecular pathogenesis toolkit of Lasiodiplodia hormozganensis, a cross-kingdom pathogen.</title>
        <authorList>
            <person name="Felix C."/>
            <person name="Meneses R."/>
            <person name="Goncalves M.F.M."/>
            <person name="Tilleman L."/>
            <person name="Duarte A.S."/>
            <person name="Jorrin-Novo J.V."/>
            <person name="Van De Peer Y."/>
            <person name="Deforce D."/>
            <person name="Van Nieuwerburgh F."/>
            <person name="Esteves A.C."/>
            <person name="Alves A."/>
        </authorList>
    </citation>
    <scope>NUCLEOTIDE SEQUENCE</scope>
    <source>
        <strain evidence="8">CBS 339.90</strain>
    </source>
</reference>
<keyword evidence="5 8" id="KW-0347">Helicase</keyword>
<feature type="compositionally biased region" description="Basic and acidic residues" evidence="6">
    <location>
        <begin position="1"/>
        <end position="11"/>
    </location>
</feature>
<comment type="caution">
    <text evidence="8">The sequence shown here is derived from an EMBL/GenBank/DDBJ whole genome shotgun (WGS) entry which is preliminary data.</text>
</comment>